<dbReference type="OrthoDB" id="543560at2"/>
<protein>
    <recommendedName>
        <fullName evidence="5">DUF3604 domain-containing protein</fullName>
    </recommendedName>
</protein>
<dbReference type="AlphaFoldDB" id="A0A1I2JYG8"/>
<dbReference type="EMBL" id="QAMZ01000019">
    <property type="protein sequence ID" value="PWL54681.1"/>
    <property type="molecule type" value="Genomic_DNA"/>
</dbReference>
<reference evidence="2 3" key="1">
    <citation type="submission" date="2016-10" db="EMBL/GenBank/DDBJ databases">
        <authorList>
            <person name="de Groot N.N."/>
        </authorList>
    </citation>
    <scope>NUCLEOTIDE SEQUENCE [LARGE SCALE GENOMIC DNA]</scope>
    <source>
        <strain evidence="2 3">NLAE-zl-G419</strain>
    </source>
</reference>
<dbReference type="SUPFAM" id="SSF89550">
    <property type="entry name" value="PHP domain-like"/>
    <property type="match status" value="1"/>
</dbReference>
<gene>
    <name evidence="1" type="ORF">DBY38_04055</name>
    <name evidence="2" type="ORF">SAMN04487885_103190</name>
</gene>
<evidence type="ECO:0000313" key="4">
    <source>
        <dbReference type="Proteomes" id="UP000246114"/>
    </source>
</evidence>
<accession>A0A1I2JYG8</accession>
<sequence>MKYKYLFSDLHSNIHHEQMGQLEQWYEQAKEMLDFWPIAYYPYHVRKDKTGISLEDIHPIEKVKEDWDNITQFVKEKNKLNPKFPVLAGYEWQGAGLDGDHNVFFKDEGPLVNPLRYVDLYNELSQYSVIAIPHHLAYSLYHRGKNWGTHIDEFSPFAEIYSSHGSSESGDTDIPMTRHIHMGPRTGGTSVFDGLKMGHKVGIIASGDNHLVAAQYGHGFAGVLAEDNTVDSIWNALTHRRVYGMTKGKVKLLYEIDGNIMGSEFSTDKDRLSHHISVETQDAIDRVVIYKNGNPYFTYNHSENWMEEKIENTVRFKFKIEFGWGPDLKIYPDIQEKKWTGSLKTTGTIKSIEKCWASKGQSLKVIDDKACEFQLTTRKTTQSGKWMGPSPVTTEGFVFEIEADKNSDIILEVDGKTYIKKVASILANTDVIAFVEEAKALAKERFGFEDYYRSDPFYHNAYKVRIMKGKPEIAYKINKTFDLENKGDNFYLAKVYETDGSVAWSSPIWVNKK</sequence>
<keyword evidence="3" id="KW-1185">Reference proteome</keyword>
<dbReference type="Proteomes" id="UP000182135">
    <property type="component" value="Unassembled WGS sequence"/>
</dbReference>
<dbReference type="InterPro" id="IPR016195">
    <property type="entry name" value="Pol/histidinol_Pase-like"/>
</dbReference>
<evidence type="ECO:0000313" key="2">
    <source>
        <dbReference type="EMBL" id="SFF58950.1"/>
    </source>
</evidence>
<dbReference type="RefSeq" id="WP_027640041.1">
    <property type="nucleotide sequence ID" value="NZ_BAAACD010000011.1"/>
</dbReference>
<dbReference type="Gene3D" id="3.20.20.140">
    <property type="entry name" value="Metal-dependent hydrolases"/>
    <property type="match status" value="1"/>
</dbReference>
<reference evidence="1 4" key="2">
    <citation type="submission" date="2018-03" db="EMBL/GenBank/DDBJ databases">
        <title>The uncultured portion of the human microbiome is neutrally assembled.</title>
        <authorList>
            <person name="Jeraldo P."/>
            <person name="Boardman L."/>
            <person name="White B.A."/>
            <person name="Nelson H."/>
            <person name="Goldenfeld N."/>
            <person name="Chia N."/>
        </authorList>
    </citation>
    <scope>NUCLEOTIDE SEQUENCE [LARGE SCALE GENOMIC DNA]</scope>
    <source>
        <strain evidence="1">CIM:MAG 903</strain>
    </source>
</reference>
<dbReference type="EMBL" id="FOOE01000003">
    <property type="protein sequence ID" value="SFF58950.1"/>
    <property type="molecule type" value="Genomic_DNA"/>
</dbReference>
<evidence type="ECO:0008006" key="5">
    <source>
        <dbReference type="Google" id="ProtNLM"/>
    </source>
</evidence>
<proteinExistence type="predicted"/>
<dbReference type="GeneID" id="90545133"/>
<dbReference type="eggNOG" id="ENOG502Z95U">
    <property type="taxonomic scope" value="Bacteria"/>
</dbReference>
<organism evidence="2 3">
    <name type="scientific">Clostridium cadaveris</name>
    <dbReference type="NCBI Taxonomy" id="1529"/>
    <lineage>
        <taxon>Bacteria</taxon>
        <taxon>Bacillati</taxon>
        <taxon>Bacillota</taxon>
        <taxon>Clostridia</taxon>
        <taxon>Eubacteriales</taxon>
        <taxon>Clostridiaceae</taxon>
        <taxon>Clostridium</taxon>
    </lineage>
</organism>
<evidence type="ECO:0000313" key="3">
    <source>
        <dbReference type="Proteomes" id="UP000182135"/>
    </source>
</evidence>
<name>A0A1I2JYG8_9CLOT</name>
<dbReference type="Proteomes" id="UP000246114">
    <property type="component" value="Unassembled WGS sequence"/>
</dbReference>
<evidence type="ECO:0000313" key="1">
    <source>
        <dbReference type="EMBL" id="PWL54681.1"/>
    </source>
</evidence>
<dbReference type="STRING" id="1529.SAMN04487885_103190"/>